<dbReference type="AlphaFoldDB" id="A0A1C6I8B7"/>
<protein>
    <submittedName>
        <fullName evidence="1">Uncharacterized protein</fullName>
    </submittedName>
</protein>
<gene>
    <name evidence="1" type="ORF">SAMEA3545359_01304</name>
</gene>
<dbReference type="EMBL" id="FMHG01000001">
    <property type="protein sequence ID" value="SCJ66061.1"/>
    <property type="molecule type" value="Genomic_DNA"/>
</dbReference>
<name>A0A1C6I8B7_9FIRM</name>
<sequence length="68" mass="7710">MIYMSNETRAFLRENLPDSLQATDVNDILIPLDAWIFVHGMGPEPECELNDAGVRAQAAYDDLYYSND</sequence>
<proteinExistence type="predicted"/>
<organism evidence="1">
    <name type="scientific">uncultured Anaerotruncus sp</name>
    <dbReference type="NCBI Taxonomy" id="905011"/>
    <lineage>
        <taxon>Bacteria</taxon>
        <taxon>Bacillati</taxon>
        <taxon>Bacillota</taxon>
        <taxon>Clostridia</taxon>
        <taxon>Eubacteriales</taxon>
        <taxon>Oscillospiraceae</taxon>
        <taxon>Anaerotruncus</taxon>
        <taxon>environmental samples</taxon>
    </lineage>
</organism>
<reference evidence="1" key="1">
    <citation type="submission" date="2015-09" db="EMBL/GenBank/DDBJ databases">
        <authorList>
            <consortium name="Pathogen Informatics"/>
        </authorList>
    </citation>
    <scope>NUCLEOTIDE SEQUENCE</scope>
    <source>
        <strain evidence="1">2789STDY5834896</strain>
    </source>
</reference>
<evidence type="ECO:0000313" key="1">
    <source>
        <dbReference type="EMBL" id="SCJ66061.1"/>
    </source>
</evidence>
<accession>A0A1C6I8B7</accession>